<sequence>MRSTVGSLRRCWRERFWTGRTASSVNLLHETWKILLASEELESCIWMRISLQRFMRSLLSNPLFCYSNMSLSCVASRAWNTF</sequence>
<organism evidence="1 2">
    <name type="scientific">Rattus norvegicus</name>
    <name type="common">Rat</name>
    <dbReference type="NCBI Taxonomy" id="10116"/>
    <lineage>
        <taxon>Eukaryota</taxon>
        <taxon>Metazoa</taxon>
        <taxon>Chordata</taxon>
        <taxon>Craniata</taxon>
        <taxon>Vertebrata</taxon>
        <taxon>Euteleostomi</taxon>
        <taxon>Mammalia</taxon>
        <taxon>Eutheria</taxon>
        <taxon>Euarchontoglires</taxon>
        <taxon>Glires</taxon>
        <taxon>Rodentia</taxon>
        <taxon>Myomorpha</taxon>
        <taxon>Muroidea</taxon>
        <taxon>Muridae</taxon>
        <taxon>Murinae</taxon>
        <taxon>Rattus</taxon>
    </lineage>
</organism>
<proteinExistence type="predicted"/>
<dbReference type="Proteomes" id="UP000234681">
    <property type="component" value="Chromosome 8"/>
</dbReference>
<name>A6I288_RAT</name>
<evidence type="ECO:0000313" key="2">
    <source>
        <dbReference type="Proteomes" id="UP000234681"/>
    </source>
</evidence>
<gene>
    <name evidence="1" type="ORF">rCG_26043</name>
</gene>
<reference evidence="1 2" key="1">
    <citation type="submission" date="2005-09" db="EMBL/GenBank/DDBJ databases">
        <authorList>
            <person name="Mural R.J."/>
            <person name="Li P.W."/>
            <person name="Adams M.D."/>
            <person name="Amanatides P.G."/>
            <person name="Baden-Tillson H."/>
            <person name="Barnstead M."/>
            <person name="Chin S.H."/>
            <person name="Dew I."/>
            <person name="Evans C.A."/>
            <person name="Ferriera S."/>
            <person name="Flanigan M."/>
            <person name="Fosler C."/>
            <person name="Glodek A."/>
            <person name="Gu Z."/>
            <person name="Holt R.A."/>
            <person name="Jennings D."/>
            <person name="Kraft C.L."/>
            <person name="Lu F."/>
            <person name="Nguyen T."/>
            <person name="Nusskern D.R."/>
            <person name="Pfannkoch C.M."/>
            <person name="Sitter C."/>
            <person name="Sutton G.G."/>
            <person name="Venter J.C."/>
            <person name="Wang Z."/>
            <person name="Woodage T."/>
            <person name="Zheng X.H."/>
            <person name="Zhong F."/>
        </authorList>
    </citation>
    <scope>NUCLEOTIDE SEQUENCE [LARGE SCALE GENOMIC DNA]</scope>
    <source>
        <strain>BN</strain>
        <strain evidence="2">Sprague-Dawley</strain>
    </source>
</reference>
<dbReference type="AlphaFoldDB" id="A6I288"/>
<accession>A6I288</accession>
<protein>
    <submittedName>
        <fullName evidence="1">RCG26043</fullName>
    </submittedName>
</protein>
<dbReference type="EMBL" id="CH473954">
    <property type="protein sequence ID" value="EDL77493.1"/>
    <property type="molecule type" value="Genomic_DNA"/>
</dbReference>
<evidence type="ECO:0000313" key="1">
    <source>
        <dbReference type="EMBL" id="EDL77493.1"/>
    </source>
</evidence>